<sequence length="237" mass="25542">MNSGTLYLIPVPLGGDRLDHILPADVIATACRLTHFVVEDAKTARAMLKTLGTPHPLRSLTLAELNEHTPESALAALLAPLLAGHDVGLMSEAGCPGVADPGANLVRLAHAHGVRVCPLVGPSSILLALMAAGANGQQFRFNGYLPAQEPARTEAIRRLEQDSARQRQAEIFIETPYRNDALLGALLAACRPGTQLTVARDLTTPQEWIASRSITQWRNAERPQLHRHPAVFVLYAV</sequence>
<dbReference type="Gene3D" id="3.30.950.10">
    <property type="entry name" value="Methyltransferase, Cobalt-precorrin-4 Transmethylase, Domain 2"/>
    <property type="match status" value="1"/>
</dbReference>
<gene>
    <name evidence="1" type="ORF">N8I74_16655</name>
</gene>
<dbReference type="GO" id="GO:0032259">
    <property type="term" value="P:methylation"/>
    <property type="evidence" value="ECO:0007669"/>
    <property type="project" value="UniProtKB-KW"/>
</dbReference>
<dbReference type="InterPro" id="IPR014777">
    <property type="entry name" value="4pyrrole_Mease_sub1"/>
</dbReference>
<keyword evidence="2" id="KW-1185">Reference proteome</keyword>
<keyword evidence="1" id="KW-0808">Transferase</keyword>
<dbReference type="CDD" id="cd11649">
    <property type="entry name" value="RsmI_like"/>
    <property type="match status" value="1"/>
</dbReference>
<name>A0ABY6DKP6_9NEIS</name>
<reference evidence="1" key="1">
    <citation type="submission" date="2022-10" db="EMBL/GenBank/DDBJ databases">
        <title>Chitiniphilus purpureus sp. nov., a novel chitin-degrading bacterium isolated from crawfish pond sediment.</title>
        <authorList>
            <person name="Li K."/>
        </authorList>
    </citation>
    <scope>NUCLEOTIDE SEQUENCE</scope>
    <source>
        <strain evidence="1">CD1</strain>
    </source>
</reference>
<protein>
    <submittedName>
        <fullName evidence="1">SAM-dependent methyltransferase</fullName>
    </submittedName>
</protein>
<evidence type="ECO:0000313" key="2">
    <source>
        <dbReference type="Proteomes" id="UP001061302"/>
    </source>
</evidence>
<dbReference type="PANTHER" id="PTHR46111">
    <property type="entry name" value="RIBOSOMAL RNA SMALL SUBUNIT METHYLTRANSFERASE I"/>
    <property type="match status" value="1"/>
</dbReference>
<dbReference type="PANTHER" id="PTHR46111:SF2">
    <property type="entry name" value="SAM-DEPENDENT METHYLTRANSFERASE"/>
    <property type="match status" value="1"/>
</dbReference>
<keyword evidence="1" id="KW-0489">Methyltransferase</keyword>
<dbReference type="Gene3D" id="3.40.1010.10">
    <property type="entry name" value="Cobalt-precorrin-4 Transmethylase, Domain 1"/>
    <property type="match status" value="1"/>
</dbReference>
<organism evidence="1 2">
    <name type="scientific">Chitiniphilus purpureus</name>
    <dbReference type="NCBI Taxonomy" id="2981137"/>
    <lineage>
        <taxon>Bacteria</taxon>
        <taxon>Pseudomonadati</taxon>
        <taxon>Pseudomonadota</taxon>
        <taxon>Betaproteobacteria</taxon>
        <taxon>Neisseriales</taxon>
        <taxon>Chitinibacteraceae</taxon>
        <taxon>Chitiniphilus</taxon>
    </lineage>
</organism>
<dbReference type="InterPro" id="IPR035996">
    <property type="entry name" value="4pyrrol_Methylase_sf"/>
</dbReference>
<dbReference type="EMBL" id="CP106753">
    <property type="protein sequence ID" value="UXY14929.1"/>
    <property type="molecule type" value="Genomic_DNA"/>
</dbReference>
<dbReference type="SUPFAM" id="SSF53790">
    <property type="entry name" value="Tetrapyrrole methylase"/>
    <property type="match status" value="1"/>
</dbReference>
<dbReference type="Proteomes" id="UP001061302">
    <property type="component" value="Chromosome"/>
</dbReference>
<dbReference type="InterPro" id="IPR008189">
    <property type="entry name" value="rRNA_ssu_MeTfrase_I"/>
</dbReference>
<dbReference type="GO" id="GO:0008168">
    <property type="term" value="F:methyltransferase activity"/>
    <property type="evidence" value="ECO:0007669"/>
    <property type="project" value="UniProtKB-KW"/>
</dbReference>
<dbReference type="RefSeq" id="WP_263124266.1">
    <property type="nucleotide sequence ID" value="NZ_CP106753.1"/>
</dbReference>
<proteinExistence type="predicted"/>
<dbReference type="PIRSF" id="PIRSF005917">
    <property type="entry name" value="MTase_YraL"/>
    <property type="match status" value="1"/>
</dbReference>
<accession>A0ABY6DKP6</accession>
<evidence type="ECO:0000313" key="1">
    <source>
        <dbReference type="EMBL" id="UXY14929.1"/>
    </source>
</evidence>
<dbReference type="InterPro" id="IPR014776">
    <property type="entry name" value="4pyrrole_Mease_sub2"/>
</dbReference>